<feature type="transmembrane region" description="Helical" evidence="1">
    <location>
        <begin position="182"/>
        <end position="200"/>
    </location>
</feature>
<dbReference type="Proteomes" id="UP000030753">
    <property type="component" value="Unassembled WGS sequence"/>
</dbReference>
<proteinExistence type="predicted"/>
<keyword evidence="1" id="KW-0472">Membrane</keyword>
<keyword evidence="1" id="KW-0812">Transmembrane</keyword>
<keyword evidence="1" id="KW-1133">Transmembrane helix</keyword>
<evidence type="ECO:0000313" key="3">
    <source>
        <dbReference type="Proteomes" id="UP000030753"/>
    </source>
</evidence>
<dbReference type="EMBL" id="JH717840">
    <property type="protein sequence ID" value="EWY99906.1"/>
    <property type="molecule type" value="Genomic_DNA"/>
</dbReference>
<sequence>MGSNISSDINNNHAQECQMDWGPRAVCGIKAITALGQLLLVRCLELDVSTLEISSSYDNRGRLPTAERKVHSCSKLYLEAFAKSEQSISKLSNTAWELASSRVSTSFIDYWISLGKRVQLLQSLLSDMYISDYTDTLTNLEQHTRATFESWTCLLSFIQEFESPINIMIKTRDKKDTRKFEFPYAIPLLIAVILVLLFSGLLVRAVIVYGMFLCALLILQEGLEQSGYQTTLDDDIEDETRDLKIESELLAQNTTTIGQTLQDVGSSLAAALGAIQETHDSYRAMFERISYTISMDEPYHRNSTTDQWQRESKDELRELVIVAPDVLHHL</sequence>
<accession>W9J546</accession>
<evidence type="ECO:0000313" key="2">
    <source>
        <dbReference type="EMBL" id="EWY99906.1"/>
    </source>
</evidence>
<organism evidence="2 3">
    <name type="scientific">Fusarium oxysporum NRRL 32931</name>
    <dbReference type="NCBI Taxonomy" id="660029"/>
    <lineage>
        <taxon>Eukaryota</taxon>
        <taxon>Fungi</taxon>
        <taxon>Dikarya</taxon>
        <taxon>Ascomycota</taxon>
        <taxon>Pezizomycotina</taxon>
        <taxon>Sordariomycetes</taxon>
        <taxon>Hypocreomycetidae</taxon>
        <taxon>Hypocreales</taxon>
        <taxon>Nectriaceae</taxon>
        <taxon>Fusarium</taxon>
        <taxon>Fusarium oxysporum species complex</taxon>
    </lineage>
</organism>
<gene>
    <name evidence="2" type="ORF">FOYG_03835</name>
</gene>
<dbReference type="HOGENOM" id="CLU_842084_0_0_1"/>
<name>W9J546_FUSOX</name>
<evidence type="ECO:0000256" key="1">
    <source>
        <dbReference type="SAM" id="Phobius"/>
    </source>
</evidence>
<protein>
    <submittedName>
        <fullName evidence="2">Uncharacterized protein</fullName>
    </submittedName>
</protein>
<dbReference type="OrthoDB" id="5083682at2759"/>
<dbReference type="AlphaFoldDB" id="W9J546"/>
<reference evidence="2 3" key="1">
    <citation type="submission" date="2011-06" db="EMBL/GenBank/DDBJ databases">
        <title>The Genome Sequence of Fusarium oxysporum FOSC 3-a.</title>
        <authorList>
            <consortium name="The Broad Institute Genome Sequencing Platform"/>
            <person name="Ma L.-J."/>
            <person name="Gale L.R."/>
            <person name="Schwartz D.C."/>
            <person name="Zhou S."/>
            <person name="Corby-Kistler H."/>
            <person name="Young S.K."/>
            <person name="Zeng Q."/>
            <person name="Gargeya S."/>
            <person name="Fitzgerald M."/>
            <person name="Haas B."/>
            <person name="Abouelleil A."/>
            <person name="Alvarado L."/>
            <person name="Arachchi H.M."/>
            <person name="Berlin A."/>
            <person name="Brown A."/>
            <person name="Chapman S.B."/>
            <person name="Chen Z."/>
            <person name="Dunbar C."/>
            <person name="Freedman E."/>
            <person name="Gearin G."/>
            <person name="Gellesch M."/>
            <person name="Goldberg J."/>
            <person name="Griggs A."/>
            <person name="Gujja S."/>
            <person name="Heiman D."/>
            <person name="Howarth C."/>
            <person name="Larson L."/>
            <person name="Lui A."/>
            <person name="MacDonald P.J.P."/>
            <person name="Mehta T."/>
            <person name="Montmayeur A."/>
            <person name="Murphy C."/>
            <person name="Neiman D."/>
            <person name="Pearson M."/>
            <person name="Priest M."/>
            <person name="Roberts A."/>
            <person name="Saif S."/>
            <person name="Shea T."/>
            <person name="Shenoy N."/>
            <person name="Sisk P."/>
            <person name="Stolte C."/>
            <person name="Sykes S."/>
            <person name="Wortman J."/>
            <person name="Nusbaum C."/>
            <person name="Birren B."/>
        </authorList>
    </citation>
    <scope>NUCLEOTIDE SEQUENCE [LARGE SCALE GENOMIC DNA]</scope>
    <source>
        <strain evidence="3">FOSC 3-a</strain>
    </source>
</reference>